<protein>
    <submittedName>
        <fullName evidence="2">Uncharacterized protein</fullName>
    </submittedName>
</protein>
<evidence type="ECO:0000256" key="1">
    <source>
        <dbReference type="SAM" id="Phobius"/>
    </source>
</evidence>
<gene>
    <name evidence="2" type="ORF">JMUB3935_1183</name>
</gene>
<proteinExistence type="predicted"/>
<reference evidence="2 3" key="1">
    <citation type="submission" date="2019-07" db="EMBL/GenBank/DDBJ databases">
        <title>Complete Genome Sequence of Leptotrichia trevisanii Strain JMUB3935.</title>
        <authorList>
            <person name="Watanabe S."/>
            <person name="Cui L."/>
        </authorList>
    </citation>
    <scope>NUCLEOTIDE SEQUENCE [LARGE SCALE GENOMIC DNA]</scope>
    <source>
        <strain evidence="2 3">JMUB3935</strain>
    </source>
</reference>
<feature type="transmembrane region" description="Helical" evidence="1">
    <location>
        <begin position="221"/>
        <end position="241"/>
    </location>
</feature>
<keyword evidence="1" id="KW-0812">Transmembrane</keyword>
<dbReference type="Proteomes" id="UP000321378">
    <property type="component" value="Chromosome"/>
</dbReference>
<feature type="transmembrane region" description="Helical" evidence="1">
    <location>
        <begin position="404"/>
        <end position="423"/>
    </location>
</feature>
<keyword evidence="1" id="KW-0472">Membrane</keyword>
<dbReference type="AlphaFoldDB" id="A0A510KQZ4"/>
<evidence type="ECO:0000313" key="2">
    <source>
        <dbReference type="EMBL" id="BBM52205.1"/>
    </source>
</evidence>
<accession>A0A510KQZ4</accession>
<evidence type="ECO:0000313" key="3">
    <source>
        <dbReference type="Proteomes" id="UP000321378"/>
    </source>
</evidence>
<feature type="transmembrane region" description="Helical" evidence="1">
    <location>
        <begin position="80"/>
        <end position="106"/>
    </location>
</feature>
<feature type="transmembrane region" description="Helical" evidence="1">
    <location>
        <begin position="190"/>
        <end position="209"/>
    </location>
</feature>
<keyword evidence="1" id="KW-1133">Transmembrane helix</keyword>
<feature type="transmembrane region" description="Helical" evidence="1">
    <location>
        <begin position="126"/>
        <end position="143"/>
    </location>
</feature>
<sequence length="525" mass="62995">MVDWFNVFNWIIVILFIGFSFIKYRNNFYLWNYLKKSDSIFEFIDESCFYITEFLKKLKKSNFIIMINNIKKLKIREINFFECIILIIVLPILFIYKILFLVIFYFTVYPIEKIIFMKLILKDFLILLKISESLLWMIFITCFENNIELSNKIIICIIFFSLLNFKIGILTTNIFFLLCNLFMWFQRFNILLAIILLELFLIFLILYSLKYMLIKKLNFNISYFFIIIIFLSTCFSIFLFFENIKINNSPIRVIKGNLKDLENGMIELFFKDKKEIFFVKKDENGNLYVENNMQFGNYELKETLLDKENNIFLFMRKPLNFPIPISIFEEKSDKILNGEVVINSENLRIISNNGKKLKISFKILILEIEKNVGNKLENYIFLDNSLGWKLLNNSDKIYIGKDDVRYNLSELFLFLFSILYFWLKLYGKKNSEYYNKEIINKIKNTPILLDRNKYDKFLTLSMFGLTIPNVWKIVTTKSIGEINSSIWTKIDIVYIILFSILLFCLITSKEISEYVKELEKENEKK</sequence>
<organism evidence="2 3">
    <name type="scientific">Leptotrichia trevisanii</name>
    <dbReference type="NCBI Taxonomy" id="109328"/>
    <lineage>
        <taxon>Bacteria</taxon>
        <taxon>Fusobacteriati</taxon>
        <taxon>Fusobacteriota</taxon>
        <taxon>Fusobacteriia</taxon>
        <taxon>Fusobacteriales</taxon>
        <taxon>Leptotrichiaceae</taxon>
        <taxon>Leptotrichia</taxon>
    </lineage>
</organism>
<feature type="transmembrane region" description="Helical" evidence="1">
    <location>
        <begin position="6"/>
        <end position="24"/>
    </location>
</feature>
<feature type="transmembrane region" description="Helical" evidence="1">
    <location>
        <begin position="486"/>
        <end position="506"/>
    </location>
</feature>
<name>A0A510KQZ4_9FUSO</name>
<feature type="transmembrane region" description="Helical" evidence="1">
    <location>
        <begin position="155"/>
        <end position="184"/>
    </location>
</feature>
<dbReference type="EMBL" id="AP019840">
    <property type="protein sequence ID" value="BBM52205.1"/>
    <property type="molecule type" value="Genomic_DNA"/>
</dbReference>